<keyword evidence="2" id="KW-1185">Reference proteome</keyword>
<evidence type="ECO:0000313" key="2">
    <source>
        <dbReference type="Proteomes" id="UP000195402"/>
    </source>
</evidence>
<dbReference type="InParanoid" id="A0A200Q8H8"/>
<organism evidence="1 2">
    <name type="scientific">Macleaya cordata</name>
    <name type="common">Five-seeded plume-poppy</name>
    <name type="synonym">Bocconia cordata</name>
    <dbReference type="NCBI Taxonomy" id="56857"/>
    <lineage>
        <taxon>Eukaryota</taxon>
        <taxon>Viridiplantae</taxon>
        <taxon>Streptophyta</taxon>
        <taxon>Embryophyta</taxon>
        <taxon>Tracheophyta</taxon>
        <taxon>Spermatophyta</taxon>
        <taxon>Magnoliopsida</taxon>
        <taxon>Ranunculales</taxon>
        <taxon>Papaveraceae</taxon>
        <taxon>Papaveroideae</taxon>
        <taxon>Macleaya</taxon>
    </lineage>
</organism>
<dbReference type="OrthoDB" id="696485at2759"/>
<protein>
    <submittedName>
        <fullName evidence="1">Uncharacterized protein</fullName>
    </submittedName>
</protein>
<evidence type="ECO:0000313" key="1">
    <source>
        <dbReference type="EMBL" id="OVA06768.1"/>
    </source>
</evidence>
<gene>
    <name evidence="1" type="ORF">BVC80_8989g38</name>
</gene>
<name>A0A200Q8H8_MACCD</name>
<dbReference type="EMBL" id="MVGT01002722">
    <property type="protein sequence ID" value="OVA06768.1"/>
    <property type="molecule type" value="Genomic_DNA"/>
</dbReference>
<comment type="caution">
    <text evidence="1">The sequence shown here is derived from an EMBL/GenBank/DDBJ whole genome shotgun (WGS) entry which is preliminary data.</text>
</comment>
<reference evidence="1 2" key="1">
    <citation type="journal article" date="2017" name="Mol. Plant">
        <title>The Genome of Medicinal Plant Macleaya cordata Provides New Insights into Benzylisoquinoline Alkaloids Metabolism.</title>
        <authorList>
            <person name="Liu X."/>
            <person name="Liu Y."/>
            <person name="Huang P."/>
            <person name="Ma Y."/>
            <person name="Qing Z."/>
            <person name="Tang Q."/>
            <person name="Cao H."/>
            <person name="Cheng P."/>
            <person name="Zheng Y."/>
            <person name="Yuan Z."/>
            <person name="Zhou Y."/>
            <person name="Liu J."/>
            <person name="Tang Z."/>
            <person name="Zhuo Y."/>
            <person name="Zhang Y."/>
            <person name="Yu L."/>
            <person name="Huang J."/>
            <person name="Yang P."/>
            <person name="Peng Q."/>
            <person name="Zhang J."/>
            <person name="Jiang W."/>
            <person name="Zhang Z."/>
            <person name="Lin K."/>
            <person name="Ro D.K."/>
            <person name="Chen X."/>
            <person name="Xiong X."/>
            <person name="Shang Y."/>
            <person name="Huang S."/>
            <person name="Zeng J."/>
        </authorList>
    </citation>
    <scope>NUCLEOTIDE SEQUENCE [LARGE SCALE GENOMIC DNA]</scope>
    <source>
        <strain evidence="2">cv. BLH2017</strain>
        <tissue evidence="1">Root</tissue>
    </source>
</reference>
<sequence length="69" mass="7856">MSANLHWVQGNDGMGIIQTWQIGVKRGRTKRIWSLIPFAIWWATWLGKNDCVFNSKEILADDLIAKAKG</sequence>
<accession>A0A200Q8H8</accession>
<proteinExistence type="predicted"/>
<dbReference type="AlphaFoldDB" id="A0A200Q8H8"/>
<dbReference type="Proteomes" id="UP000195402">
    <property type="component" value="Unassembled WGS sequence"/>
</dbReference>